<feature type="chain" id="PRO_5018316791" description="Lipocalin-like domain-containing protein" evidence="1">
    <location>
        <begin position="23"/>
        <end position="144"/>
    </location>
</feature>
<evidence type="ECO:0008006" key="4">
    <source>
        <dbReference type="Google" id="ProtNLM"/>
    </source>
</evidence>
<evidence type="ECO:0000313" key="2">
    <source>
        <dbReference type="EMBL" id="RRB14044.1"/>
    </source>
</evidence>
<evidence type="ECO:0000256" key="1">
    <source>
        <dbReference type="SAM" id="SignalP"/>
    </source>
</evidence>
<dbReference type="Proteomes" id="UP000274271">
    <property type="component" value="Unassembled WGS sequence"/>
</dbReference>
<comment type="caution">
    <text evidence="2">The sequence shown here is derived from an EMBL/GenBank/DDBJ whole genome shotgun (WGS) entry which is preliminary data.</text>
</comment>
<dbReference type="PROSITE" id="PS51257">
    <property type="entry name" value="PROKAR_LIPOPROTEIN"/>
    <property type="match status" value="1"/>
</dbReference>
<gene>
    <name evidence="2" type="ORF">EHT87_17530</name>
</gene>
<sequence>MKPVLTKLLLLFLLIAAGCHHTVPPEQNDPGDLTYTDDLSQAQQWFEGKWKLTAVTAMVPNPPVPNVQLIVSNNQITVIQEGKQTDRVHFEIIKTTSTFQLKTDAQPREDNWYVRNPGLLVSSNRLFLNTEGSDPSTFRFKRIE</sequence>
<reference evidence="2 3" key="1">
    <citation type="submission" date="2018-11" db="EMBL/GenBank/DDBJ databases">
        <authorList>
            <person name="Zhou Z."/>
            <person name="Wang G."/>
        </authorList>
    </citation>
    <scope>NUCLEOTIDE SEQUENCE [LARGE SCALE GENOMIC DNA]</scope>
    <source>
        <strain evidence="2 3">KCTC42998</strain>
    </source>
</reference>
<keyword evidence="3" id="KW-1185">Reference proteome</keyword>
<evidence type="ECO:0000313" key="3">
    <source>
        <dbReference type="Proteomes" id="UP000274271"/>
    </source>
</evidence>
<organism evidence="2 3">
    <name type="scientific">Larkinella knui</name>
    <dbReference type="NCBI Taxonomy" id="2025310"/>
    <lineage>
        <taxon>Bacteria</taxon>
        <taxon>Pseudomonadati</taxon>
        <taxon>Bacteroidota</taxon>
        <taxon>Cytophagia</taxon>
        <taxon>Cytophagales</taxon>
        <taxon>Spirosomataceae</taxon>
        <taxon>Larkinella</taxon>
    </lineage>
</organism>
<accession>A0A3P1CMA7</accession>
<dbReference type="OrthoDB" id="956961at2"/>
<name>A0A3P1CMA7_9BACT</name>
<dbReference type="AlphaFoldDB" id="A0A3P1CMA7"/>
<protein>
    <recommendedName>
        <fullName evidence="4">Lipocalin-like domain-containing protein</fullName>
    </recommendedName>
</protein>
<dbReference type="RefSeq" id="WP_124907940.1">
    <property type="nucleotide sequence ID" value="NZ_RQJP01000003.1"/>
</dbReference>
<keyword evidence="1" id="KW-0732">Signal</keyword>
<dbReference type="EMBL" id="RQJP01000003">
    <property type="protein sequence ID" value="RRB14044.1"/>
    <property type="molecule type" value="Genomic_DNA"/>
</dbReference>
<proteinExistence type="predicted"/>
<feature type="signal peptide" evidence="1">
    <location>
        <begin position="1"/>
        <end position="22"/>
    </location>
</feature>